<feature type="transmembrane region" description="Helical" evidence="6">
    <location>
        <begin position="18"/>
        <end position="37"/>
    </location>
</feature>
<evidence type="ECO:0000256" key="5">
    <source>
        <dbReference type="ARBA" id="ARBA00023136"/>
    </source>
</evidence>
<evidence type="ECO:0000256" key="6">
    <source>
        <dbReference type="SAM" id="Phobius"/>
    </source>
</evidence>
<dbReference type="Pfam" id="PF02544">
    <property type="entry name" value="Steroid_dh"/>
    <property type="match status" value="2"/>
</dbReference>
<evidence type="ECO:0000256" key="2">
    <source>
        <dbReference type="ARBA" id="ARBA00007742"/>
    </source>
</evidence>
<keyword evidence="4 6" id="KW-1133">Transmembrane helix</keyword>
<keyword evidence="5 6" id="KW-0472">Membrane</keyword>
<dbReference type="OrthoDB" id="5788137at2759"/>
<name>A0A9P6CKF4_9AGAR</name>
<evidence type="ECO:0000259" key="7">
    <source>
        <dbReference type="Pfam" id="PF02544"/>
    </source>
</evidence>
<dbReference type="InterPro" id="IPR001104">
    <property type="entry name" value="3-oxo-5_a-steroid_4-DH_C"/>
</dbReference>
<dbReference type="InterPro" id="IPR039357">
    <property type="entry name" value="SRD5A/TECR"/>
</dbReference>
<evidence type="ECO:0000256" key="4">
    <source>
        <dbReference type="ARBA" id="ARBA00022989"/>
    </source>
</evidence>
<sequence>MFGDQGQAAVFYNIVRKWFTLTSVACSPLLFVINAPFGRFSLSSDSLFQVDGIKSWIIMELVSPISFLYAFFTSPLSYMFPTNPPLSSPQLILAGIFLVHYTNRALISPLRTPSRSKSHIIVFLSAVCFNVLNGAMMGAYLTSPFARIFLTSPYTFRRPTFYIGLALWAVGFAGNILHDEILLDIRRKAKNKDKGEVSQNGKATSPKPKQEHYGIPQGWLYKYISYPNYFCEWVEWLGFALAAAPLPLATSSLTLASLSSFFTVQSISSLISDPAYLFAPNLAPPYIFLISEVFLMFPRAYKGHQWYKKKFGKDYPKERKIVIPHVL</sequence>
<feature type="transmembrane region" description="Helical" evidence="6">
    <location>
        <begin position="57"/>
        <end position="78"/>
    </location>
</feature>
<feature type="domain" description="3-oxo-5-alpha-steroid 4-dehydrogenase C-terminal" evidence="7">
    <location>
        <begin position="118"/>
        <end position="247"/>
    </location>
</feature>
<dbReference type="Proteomes" id="UP000807353">
    <property type="component" value="Unassembled WGS sequence"/>
</dbReference>
<evidence type="ECO:0000256" key="1">
    <source>
        <dbReference type="ARBA" id="ARBA00004141"/>
    </source>
</evidence>
<keyword evidence="3 6" id="KW-0812">Transmembrane</keyword>
<dbReference type="PANTHER" id="PTHR10556:SF43">
    <property type="entry name" value="STEROID 5-ALPHA-REDUCTASE DET2"/>
    <property type="match status" value="1"/>
</dbReference>
<comment type="subcellular location">
    <subcellularLocation>
        <location evidence="1">Membrane</location>
        <topology evidence="1">Multi-pass membrane protein</topology>
    </subcellularLocation>
</comment>
<dbReference type="GO" id="GO:0016627">
    <property type="term" value="F:oxidoreductase activity, acting on the CH-CH group of donors"/>
    <property type="evidence" value="ECO:0007669"/>
    <property type="project" value="InterPro"/>
</dbReference>
<accession>A0A9P6CKF4</accession>
<dbReference type="Gene3D" id="1.20.120.1630">
    <property type="match status" value="1"/>
</dbReference>
<dbReference type="GO" id="GO:0006629">
    <property type="term" value="P:lipid metabolic process"/>
    <property type="evidence" value="ECO:0007669"/>
    <property type="project" value="InterPro"/>
</dbReference>
<organism evidence="8 9">
    <name type="scientific">Collybia nuda</name>
    <dbReference type="NCBI Taxonomy" id="64659"/>
    <lineage>
        <taxon>Eukaryota</taxon>
        <taxon>Fungi</taxon>
        <taxon>Dikarya</taxon>
        <taxon>Basidiomycota</taxon>
        <taxon>Agaricomycotina</taxon>
        <taxon>Agaricomycetes</taxon>
        <taxon>Agaricomycetidae</taxon>
        <taxon>Agaricales</taxon>
        <taxon>Tricholomatineae</taxon>
        <taxon>Clitocybaceae</taxon>
        <taxon>Collybia</taxon>
    </lineage>
</organism>
<dbReference type="EMBL" id="MU150248">
    <property type="protein sequence ID" value="KAF9465295.1"/>
    <property type="molecule type" value="Genomic_DNA"/>
</dbReference>
<feature type="transmembrane region" description="Helical" evidence="6">
    <location>
        <begin position="119"/>
        <end position="141"/>
    </location>
</feature>
<gene>
    <name evidence="8" type="ORF">BDZ94DRAFT_389309</name>
</gene>
<feature type="transmembrane region" description="Helical" evidence="6">
    <location>
        <begin position="90"/>
        <end position="107"/>
    </location>
</feature>
<protein>
    <submittedName>
        <fullName evidence="8">3-oxo-5-alpha-steroid 4-dehydrogenase-domain-containing protein</fullName>
    </submittedName>
</protein>
<dbReference type="PANTHER" id="PTHR10556">
    <property type="entry name" value="3-OXO-5-ALPHA-STEROID 4-DEHYDROGENASE"/>
    <property type="match status" value="1"/>
</dbReference>
<dbReference type="AlphaFoldDB" id="A0A9P6CKF4"/>
<dbReference type="PROSITE" id="PS50244">
    <property type="entry name" value="S5A_REDUCTASE"/>
    <property type="match status" value="1"/>
</dbReference>
<dbReference type="GO" id="GO:0016020">
    <property type="term" value="C:membrane"/>
    <property type="evidence" value="ECO:0007669"/>
    <property type="project" value="UniProtKB-SubCell"/>
</dbReference>
<comment type="caution">
    <text evidence="8">The sequence shown here is derived from an EMBL/GenBank/DDBJ whole genome shotgun (WGS) entry which is preliminary data.</text>
</comment>
<evidence type="ECO:0000256" key="3">
    <source>
        <dbReference type="ARBA" id="ARBA00022692"/>
    </source>
</evidence>
<comment type="similarity">
    <text evidence="2">Belongs to the steroid 5-alpha reductase family.</text>
</comment>
<feature type="transmembrane region" description="Helical" evidence="6">
    <location>
        <begin position="282"/>
        <end position="301"/>
    </location>
</feature>
<feature type="transmembrane region" description="Helical" evidence="6">
    <location>
        <begin position="161"/>
        <end position="178"/>
    </location>
</feature>
<keyword evidence="9" id="KW-1185">Reference proteome</keyword>
<feature type="domain" description="3-oxo-5-alpha-steroid 4-dehydrogenase C-terminal" evidence="7">
    <location>
        <begin position="283"/>
        <end position="327"/>
    </location>
</feature>
<evidence type="ECO:0000313" key="8">
    <source>
        <dbReference type="EMBL" id="KAF9465295.1"/>
    </source>
</evidence>
<reference evidence="8" key="1">
    <citation type="submission" date="2020-11" db="EMBL/GenBank/DDBJ databases">
        <authorList>
            <consortium name="DOE Joint Genome Institute"/>
            <person name="Ahrendt S."/>
            <person name="Riley R."/>
            <person name="Andreopoulos W."/>
            <person name="Labutti K."/>
            <person name="Pangilinan J."/>
            <person name="Ruiz-Duenas F.J."/>
            <person name="Barrasa J.M."/>
            <person name="Sanchez-Garcia M."/>
            <person name="Camarero S."/>
            <person name="Miyauchi S."/>
            <person name="Serrano A."/>
            <person name="Linde D."/>
            <person name="Babiker R."/>
            <person name="Drula E."/>
            <person name="Ayuso-Fernandez I."/>
            <person name="Pacheco R."/>
            <person name="Padilla G."/>
            <person name="Ferreira P."/>
            <person name="Barriuso J."/>
            <person name="Kellner H."/>
            <person name="Castanera R."/>
            <person name="Alfaro M."/>
            <person name="Ramirez L."/>
            <person name="Pisabarro A.G."/>
            <person name="Kuo A."/>
            <person name="Tritt A."/>
            <person name="Lipzen A."/>
            <person name="He G."/>
            <person name="Yan M."/>
            <person name="Ng V."/>
            <person name="Cullen D."/>
            <person name="Martin F."/>
            <person name="Rosso M.-N."/>
            <person name="Henrissat B."/>
            <person name="Hibbett D."/>
            <person name="Martinez A.T."/>
            <person name="Grigoriev I.V."/>
        </authorList>
    </citation>
    <scope>NUCLEOTIDE SEQUENCE</scope>
    <source>
        <strain evidence="8">CBS 247.69</strain>
    </source>
</reference>
<feature type="transmembrane region" description="Helical" evidence="6">
    <location>
        <begin position="236"/>
        <end position="262"/>
    </location>
</feature>
<proteinExistence type="inferred from homology"/>
<evidence type="ECO:0000313" key="9">
    <source>
        <dbReference type="Proteomes" id="UP000807353"/>
    </source>
</evidence>